<dbReference type="GO" id="GO:0042602">
    <property type="term" value="F:riboflavin reductase (NADPH) activity"/>
    <property type="evidence" value="ECO:0007669"/>
    <property type="project" value="TreeGrafter"/>
</dbReference>
<name>A0A949N3M5_9ACTN</name>
<reference evidence="3" key="1">
    <citation type="submission" date="2021-06" db="EMBL/GenBank/DDBJ databases">
        <title>Sequencing of actinobacteria type strains.</title>
        <authorList>
            <person name="Nguyen G.-S."/>
            <person name="Wentzel A."/>
        </authorList>
    </citation>
    <scope>NUCLEOTIDE SEQUENCE</scope>
    <source>
        <strain evidence="3">P38-E01</strain>
    </source>
</reference>
<dbReference type="SMART" id="SM00903">
    <property type="entry name" value="Flavin_Reduct"/>
    <property type="match status" value="1"/>
</dbReference>
<evidence type="ECO:0000313" key="4">
    <source>
        <dbReference type="Proteomes" id="UP000694501"/>
    </source>
</evidence>
<protein>
    <submittedName>
        <fullName evidence="3">Flavin reductase family protein</fullName>
    </submittedName>
</protein>
<evidence type="ECO:0000259" key="2">
    <source>
        <dbReference type="SMART" id="SM00903"/>
    </source>
</evidence>
<gene>
    <name evidence="3" type="ORF">JGS22_021830</name>
</gene>
<dbReference type="Pfam" id="PF01613">
    <property type="entry name" value="Flavin_Reduct"/>
    <property type="match status" value="1"/>
</dbReference>
<feature type="domain" description="Flavin reductase like" evidence="2">
    <location>
        <begin position="27"/>
        <end position="172"/>
    </location>
</feature>
<dbReference type="EMBL" id="JAELVF020000002">
    <property type="protein sequence ID" value="MBU7600200.1"/>
    <property type="molecule type" value="Genomic_DNA"/>
</dbReference>
<dbReference type="InterPro" id="IPR012349">
    <property type="entry name" value="Split_barrel_FMN-bd"/>
</dbReference>
<dbReference type="InterPro" id="IPR002563">
    <property type="entry name" value="Flavin_Rdtase-like_dom"/>
</dbReference>
<dbReference type="SUPFAM" id="SSF50475">
    <property type="entry name" value="FMN-binding split barrel"/>
    <property type="match status" value="1"/>
</dbReference>
<sequence length="175" mass="18314">MPRSTAAEDAAALGGGEQASRLLRAAFRRSAAGVWVVTASAPDGSPVGFTATSLASVAAEPAVVSFNIGSSSSSWPVLASAAQVAVHVVGEHQVELAERFARRGADRFAPPTRWHRGVTGVPVLEEVPAWMLCRIVARVPAADHRVVLAEVLEGDASGPGRPLVHHEQRFAALRD</sequence>
<dbReference type="GO" id="GO:0010181">
    <property type="term" value="F:FMN binding"/>
    <property type="evidence" value="ECO:0007669"/>
    <property type="project" value="InterPro"/>
</dbReference>
<comment type="caution">
    <text evidence="3">The sequence shown here is derived from an EMBL/GenBank/DDBJ whole genome shotgun (WGS) entry which is preliminary data.</text>
</comment>
<keyword evidence="4" id="KW-1185">Reference proteome</keyword>
<evidence type="ECO:0000256" key="1">
    <source>
        <dbReference type="ARBA" id="ARBA00023002"/>
    </source>
</evidence>
<dbReference type="InterPro" id="IPR050268">
    <property type="entry name" value="NADH-dep_flavin_reductase"/>
</dbReference>
<evidence type="ECO:0000313" key="3">
    <source>
        <dbReference type="EMBL" id="MBU7600200.1"/>
    </source>
</evidence>
<dbReference type="Proteomes" id="UP000694501">
    <property type="component" value="Unassembled WGS sequence"/>
</dbReference>
<keyword evidence="1" id="KW-0560">Oxidoreductase</keyword>
<dbReference type="AlphaFoldDB" id="A0A949N3M5"/>
<proteinExistence type="predicted"/>
<dbReference type="Gene3D" id="2.30.110.10">
    <property type="entry name" value="Electron Transport, Fmn-binding Protein, Chain A"/>
    <property type="match status" value="1"/>
</dbReference>
<accession>A0A949N3M5</accession>
<organism evidence="3 4">
    <name type="scientific">Streptomyces tardus</name>
    <dbReference type="NCBI Taxonomy" id="2780544"/>
    <lineage>
        <taxon>Bacteria</taxon>
        <taxon>Bacillati</taxon>
        <taxon>Actinomycetota</taxon>
        <taxon>Actinomycetes</taxon>
        <taxon>Kitasatosporales</taxon>
        <taxon>Streptomycetaceae</taxon>
        <taxon>Streptomyces</taxon>
    </lineage>
</organism>
<dbReference type="PANTHER" id="PTHR30466">
    <property type="entry name" value="FLAVIN REDUCTASE"/>
    <property type="match status" value="1"/>
</dbReference>
<dbReference type="GO" id="GO:0006208">
    <property type="term" value="P:pyrimidine nucleobase catabolic process"/>
    <property type="evidence" value="ECO:0007669"/>
    <property type="project" value="TreeGrafter"/>
</dbReference>
<dbReference type="PANTHER" id="PTHR30466:SF1">
    <property type="entry name" value="FMN REDUCTASE (NADH) RUTF"/>
    <property type="match status" value="1"/>
</dbReference>